<dbReference type="CDD" id="cd00502">
    <property type="entry name" value="DHQase_I"/>
    <property type="match status" value="1"/>
</dbReference>
<dbReference type="NCBIfam" id="TIGR01093">
    <property type="entry name" value="aroD"/>
    <property type="match status" value="1"/>
</dbReference>
<feature type="binding site" evidence="5">
    <location>
        <begin position="46"/>
        <end position="48"/>
    </location>
    <ligand>
        <name>3-dehydroquinate</name>
        <dbReference type="ChEBI" id="CHEBI:32364"/>
    </ligand>
</feature>
<dbReference type="InterPro" id="IPR013785">
    <property type="entry name" value="Aldolase_TIM"/>
</dbReference>
<dbReference type="GO" id="GO:0003855">
    <property type="term" value="F:3-dehydroquinate dehydratase activity"/>
    <property type="evidence" value="ECO:0007669"/>
    <property type="project" value="UniProtKB-UniRule"/>
</dbReference>
<keyword evidence="5" id="KW-0028">Amino-acid biosynthesis</keyword>
<dbReference type="AlphaFoldDB" id="A0A268NY68"/>
<organism evidence="6 7">
    <name type="scientific">Shouchella clausii</name>
    <name type="common">Alkalihalobacillus clausii</name>
    <dbReference type="NCBI Taxonomy" id="79880"/>
    <lineage>
        <taxon>Bacteria</taxon>
        <taxon>Bacillati</taxon>
        <taxon>Bacillota</taxon>
        <taxon>Bacilli</taxon>
        <taxon>Bacillales</taxon>
        <taxon>Bacillaceae</taxon>
        <taxon>Shouchella</taxon>
    </lineage>
</organism>
<dbReference type="GO" id="GO:0008652">
    <property type="term" value="P:amino acid biosynthetic process"/>
    <property type="evidence" value="ECO:0007669"/>
    <property type="project" value="UniProtKB-KW"/>
</dbReference>
<dbReference type="RefSeq" id="WP_095326723.1">
    <property type="nucleotide sequence ID" value="NZ_NPCC01000015.1"/>
</dbReference>
<feature type="binding site" evidence="5">
    <location>
        <position position="232"/>
    </location>
    <ligand>
        <name>3-dehydroquinate</name>
        <dbReference type="ChEBI" id="CHEBI:32364"/>
    </ligand>
</feature>
<sequence length="256" mass="27864">MGKPIQKTDGSTPQRPLICAPLVGKTKAALIEEIDAVAAKKPDLLEWRVDFYKHIGKTEDVLETASLLKAHSRGIPILFTRRSIREGGEPITVSEQEVTVLYEQVMKQGLVDVVDVELSCPEAEKERLRAIAKETETQWILSYHDFQRTPSEADILAKLQEAEAYGADVGKVAVMPETMADVLTLMQATQKAASTLTIPVITMAMGRLGTLSRMAGGTCGSALTFAIANESSAPGQMPIEELRVVLDVIDRYVTGP</sequence>
<dbReference type="PANTHER" id="PTHR43699">
    <property type="entry name" value="3-DEHYDROQUINATE DEHYDRATASE"/>
    <property type="match status" value="1"/>
</dbReference>
<accession>A0A268NY68</accession>
<feature type="active site" description="Proton donor/acceptor" evidence="5">
    <location>
        <position position="144"/>
    </location>
</feature>
<feature type="binding site" evidence="5">
    <location>
        <position position="82"/>
    </location>
    <ligand>
        <name>3-dehydroquinate</name>
        <dbReference type="ChEBI" id="CHEBI:32364"/>
    </ligand>
</feature>
<reference evidence="6 7" key="1">
    <citation type="submission" date="2017-07" db="EMBL/GenBank/DDBJ databases">
        <title>Isolation and whole genome analysis of endospore-forming bacteria from heroin.</title>
        <authorList>
            <person name="Kalinowski J."/>
            <person name="Ahrens B."/>
            <person name="Al-Dilaimi A."/>
            <person name="Winkler A."/>
            <person name="Wibberg D."/>
            <person name="Schleenbecker U."/>
            <person name="Ruckert C."/>
            <person name="Wolfel R."/>
            <person name="Grass G."/>
        </authorList>
    </citation>
    <scope>NUCLEOTIDE SEQUENCE [LARGE SCALE GENOMIC DNA]</scope>
    <source>
        <strain evidence="6 7">7539</strain>
    </source>
</reference>
<dbReference type="Pfam" id="PF01487">
    <property type="entry name" value="DHquinase_I"/>
    <property type="match status" value="1"/>
</dbReference>
<dbReference type="Gene3D" id="3.20.20.70">
    <property type="entry name" value="Aldolase class I"/>
    <property type="match status" value="1"/>
</dbReference>
<evidence type="ECO:0000313" key="6">
    <source>
        <dbReference type="EMBL" id="PAE88452.1"/>
    </source>
</evidence>
<keyword evidence="2 5" id="KW-0057">Aromatic amino acid biosynthesis</keyword>
<dbReference type="GO" id="GO:0009423">
    <property type="term" value="P:chorismate biosynthetic process"/>
    <property type="evidence" value="ECO:0007669"/>
    <property type="project" value="UniProtKB-UniRule"/>
</dbReference>
<name>A0A268NY68_SHOCL</name>
<dbReference type="PANTHER" id="PTHR43699:SF1">
    <property type="entry name" value="3-DEHYDROQUINATE DEHYDRATASE"/>
    <property type="match status" value="1"/>
</dbReference>
<comment type="caution">
    <text evidence="6">The sequence shown here is derived from an EMBL/GenBank/DDBJ whole genome shotgun (WGS) entry which is preliminary data.</text>
</comment>
<evidence type="ECO:0000313" key="7">
    <source>
        <dbReference type="Proteomes" id="UP000216207"/>
    </source>
</evidence>
<evidence type="ECO:0000256" key="2">
    <source>
        <dbReference type="ARBA" id="ARBA00023141"/>
    </source>
</evidence>
<comment type="pathway">
    <text evidence="5">Metabolic intermediate biosynthesis; chorismate biosynthesis; chorismate from D-erythrose 4-phosphate and phosphoenolpyruvate: step 3/7.</text>
</comment>
<dbReference type="HAMAP" id="MF_00214">
    <property type="entry name" value="AroD"/>
    <property type="match status" value="1"/>
</dbReference>
<comment type="function">
    <text evidence="5">Involved in the third step of the chorismate pathway, which leads to the biosynthesis of aromatic amino acids. Catalyzes the cis-dehydration of 3-dehydroquinate (DHQ) and introduces the first double bond of the aromatic ring to yield 3-dehydroshikimate.</text>
</comment>
<dbReference type="InterPro" id="IPR001381">
    <property type="entry name" value="DHquinase_I"/>
</dbReference>
<feature type="binding site" evidence="5">
    <location>
        <position position="236"/>
    </location>
    <ligand>
        <name>3-dehydroquinate</name>
        <dbReference type="ChEBI" id="CHEBI:32364"/>
    </ligand>
</feature>
<dbReference type="EC" id="4.2.1.10" evidence="5"/>
<evidence type="ECO:0000256" key="4">
    <source>
        <dbReference type="ARBA" id="ARBA00023270"/>
    </source>
</evidence>
<evidence type="ECO:0000256" key="1">
    <source>
        <dbReference type="ARBA" id="ARBA00001864"/>
    </source>
</evidence>
<dbReference type="GO" id="GO:0046279">
    <property type="term" value="P:3,4-dihydroxybenzoate biosynthetic process"/>
    <property type="evidence" value="ECO:0007669"/>
    <property type="project" value="TreeGrafter"/>
</dbReference>
<dbReference type="Proteomes" id="UP000216207">
    <property type="component" value="Unassembled WGS sequence"/>
</dbReference>
<proteinExistence type="inferred from homology"/>
<gene>
    <name evidence="5" type="primary">aroD</name>
    <name evidence="6" type="ORF">CHH72_12480</name>
</gene>
<dbReference type="GO" id="GO:0009073">
    <property type="term" value="P:aromatic amino acid family biosynthetic process"/>
    <property type="evidence" value="ECO:0007669"/>
    <property type="project" value="UniProtKB-KW"/>
</dbReference>
<feature type="active site" description="Schiff-base intermediate with substrate" evidence="5">
    <location>
        <position position="171"/>
    </location>
</feature>
<comment type="subunit">
    <text evidence="5">Homodimer.</text>
</comment>
<keyword evidence="4 5" id="KW-0704">Schiff base</keyword>
<comment type="catalytic activity">
    <reaction evidence="1 5">
        <text>3-dehydroquinate = 3-dehydroshikimate + H2O</text>
        <dbReference type="Rhea" id="RHEA:21096"/>
        <dbReference type="ChEBI" id="CHEBI:15377"/>
        <dbReference type="ChEBI" id="CHEBI:16630"/>
        <dbReference type="ChEBI" id="CHEBI:32364"/>
        <dbReference type="EC" id="4.2.1.10"/>
    </reaction>
</comment>
<dbReference type="EMBL" id="NPCC01000015">
    <property type="protein sequence ID" value="PAE88452.1"/>
    <property type="molecule type" value="Genomic_DNA"/>
</dbReference>
<evidence type="ECO:0000256" key="3">
    <source>
        <dbReference type="ARBA" id="ARBA00023239"/>
    </source>
</evidence>
<dbReference type="InterPro" id="IPR050146">
    <property type="entry name" value="Type-I_3-dehydroquinase"/>
</dbReference>
<dbReference type="UniPathway" id="UPA00053">
    <property type="reaction ID" value="UER00086"/>
</dbReference>
<protein>
    <recommendedName>
        <fullName evidence="5">3-dehydroquinate dehydratase</fullName>
        <shortName evidence="5">3-dehydroquinase</shortName>
        <ecNumber evidence="5">4.2.1.10</ecNumber>
    </recommendedName>
    <alternativeName>
        <fullName evidence="5">Type I DHQase</fullName>
    </alternativeName>
    <alternativeName>
        <fullName evidence="5">Type I dehydroquinase</fullName>
        <shortName evidence="5">DHQ1</shortName>
    </alternativeName>
</protein>
<comment type="caution">
    <text evidence="5">Lacks conserved residue(s) required for the propagation of feature annotation.</text>
</comment>
<dbReference type="FunFam" id="3.20.20.70:FF:000047">
    <property type="entry name" value="3-dehydroquinate dehydratase"/>
    <property type="match status" value="1"/>
</dbReference>
<dbReference type="SUPFAM" id="SSF51569">
    <property type="entry name" value="Aldolase"/>
    <property type="match status" value="1"/>
</dbReference>
<keyword evidence="3 5" id="KW-0456">Lyase</keyword>
<feature type="binding site" evidence="5">
    <location>
        <position position="213"/>
    </location>
    <ligand>
        <name>3-dehydroquinate</name>
        <dbReference type="ChEBI" id="CHEBI:32364"/>
    </ligand>
</feature>
<evidence type="ECO:0000256" key="5">
    <source>
        <dbReference type="HAMAP-Rule" id="MF_00214"/>
    </source>
</evidence>
<comment type="similarity">
    <text evidence="5">Belongs to the type-I 3-dehydroquinase family.</text>
</comment>